<accession>A0A0L6U027</accession>
<comment type="caution">
    <text evidence="1">The sequence shown here is derived from an EMBL/GenBank/DDBJ whole genome shotgun (WGS) entry which is preliminary data.</text>
</comment>
<proteinExistence type="predicted"/>
<keyword evidence="2" id="KW-1185">Reference proteome</keyword>
<gene>
    <name evidence="1" type="ORF">AKG39_09550</name>
</gene>
<sequence>MLKGNEGECYDYECYMEIKDGEITYYGSIEAVNFRYKRNGRIMSYEEAWQESQENDINFREYWPVVVIGQCDQNVERYYL</sequence>
<evidence type="ECO:0000313" key="2">
    <source>
        <dbReference type="Proteomes" id="UP000036873"/>
    </source>
</evidence>
<reference evidence="2" key="1">
    <citation type="submission" date="2015-07" db="EMBL/GenBank/DDBJ databases">
        <title>Draft genome sequence of Acetobacterium bakii DSM 8293, a potential psychrophilic chemical producer through syngas fermentation.</title>
        <authorList>
            <person name="Song Y."/>
            <person name="Hwang S."/>
            <person name="Cho B.-K."/>
        </authorList>
    </citation>
    <scope>NUCLEOTIDE SEQUENCE [LARGE SCALE GENOMIC DNA]</scope>
    <source>
        <strain evidence="2">DSM 8239</strain>
    </source>
</reference>
<dbReference type="STRING" id="52689.AKG39_09550"/>
<evidence type="ECO:0000313" key="1">
    <source>
        <dbReference type="EMBL" id="KNZ41854.1"/>
    </source>
</evidence>
<dbReference type="PATRIC" id="fig|52689.4.peg.1117"/>
<dbReference type="Proteomes" id="UP000036873">
    <property type="component" value="Unassembled WGS sequence"/>
</dbReference>
<organism evidence="1 2">
    <name type="scientific">Acetobacterium bakii</name>
    <dbReference type="NCBI Taxonomy" id="52689"/>
    <lineage>
        <taxon>Bacteria</taxon>
        <taxon>Bacillati</taxon>
        <taxon>Bacillota</taxon>
        <taxon>Clostridia</taxon>
        <taxon>Eubacteriales</taxon>
        <taxon>Eubacteriaceae</taxon>
        <taxon>Acetobacterium</taxon>
    </lineage>
</organism>
<dbReference type="AlphaFoldDB" id="A0A0L6U027"/>
<name>A0A0L6U027_9FIRM</name>
<protein>
    <submittedName>
        <fullName evidence="1">Uncharacterized protein</fullName>
    </submittedName>
</protein>
<dbReference type="EMBL" id="LGYO01000022">
    <property type="protein sequence ID" value="KNZ41854.1"/>
    <property type="molecule type" value="Genomic_DNA"/>
</dbReference>